<dbReference type="PROSITE" id="PS50157">
    <property type="entry name" value="ZINC_FINGER_C2H2_2"/>
    <property type="match status" value="2"/>
</dbReference>
<accession>A0A6B9KJT5</accession>
<feature type="compositionally biased region" description="Polar residues" evidence="2">
    <location>
        <begin position="68"/>
        <end position="88"/>
    </location>
</feature>
<dbReference type="InterPro" id="IPR036236">
    <property type="entry name" value="Znf_C2H2_sf"/>
</dbReference>
<sequence>MDNGYPYYTATSTGQDLSSAQHHLRHPQSQSYPRPSDHPHPRHVYSYQHAQAPQSVPAHDERYHIYAQQPQHQHGSPYHSPTSQTMSGTLPPPTHPSPGYSRSATQGAGRYDGSPSGGFVPPLASTLHDLPFSPPRSAASAGGGARNSWGPPSRSPPMYDRRDALPLPSSSSTYPPSGNGAQHPSLSHSTSFIPTPAQTAHSYRGYSSGSSSPGGGSGSGGGSGGMPVVASIPPASGATAPQERFFCDKCDKSFGRAHDKKRHYESAHLQTHHECRFCHKCFSRNDSLKRHQDNGCEKDPSFQP</sequence>
<gene>
    <name evidence="4" type="primary">ZnF228</name>
</gene>
<dbReference type="OrthoDB" id="8922241at2759"/>
<feature type="compositionally biased region" description="Polar residues" evidence="2">
    <location>
        <begin position="9"/>
        <end position="33"/>
    </location>
</feature>
<evidence type="ECO:0000256" key="1">
    <source>
        <dbReference type="PROSITE-ProRule" id="PRU00042"/>
    </source>
</evidence>
<dbReference type="Gene3D" id="3.30.160.60">
    <property type="entry name" value="Classic Zinc Finger"/>
    <property type="match status" value="1"/>
</dbReference>
<feature type="domain" description="C2H2-type" evidence="3">
    <location>
        <begin position="245"/>
        <end position="268"/>
    </location>
</feature>
<feature type="compositionally biased region" description="Low complexity" evidence="2">
    <location>
        <begin position="165"/>
        <end position="177"/>
    </location>
</feature>
<dbReference type="SUPFAM" id="SSF57667">
    <property type="entry name" value="beta-beta-alpha zinc fingers"/>
    <property type="match status" value="1"/>
</dbReference>
<organism evidence="4">
    <name type="scientific">Trametes gibbosa</name>
    <dbReference type="NCBI Taxonomy" id="160864"/>
    <lineage>
        <taxon>Eukaryota</taxon>
        <taxon>Fungi</taxon>
        <taxon>Dikarya</taxon>
        <taxon>Basidiomycota</taxon>
        <taxon>Agaricomycotina</taxon>
        <taxon>Agaricomycetes</taxon>
        <taxon>Polyporales</taxon>
        <taxon>Polyporaceae</taxon>
        <taxon>Trametes</taxon>
    </lineage>
</organism>
<dbReference type="PROSITE" id="PS00028">
    <property type="entry name" value="ZINC_FINGER_C2H2_1"/>
    <property type="match status" value="1"/>
</dbReference>
<evidence type="ECO:0000259" key="3">
    <source>
        <dbReference type="PROSITE" id="PS50157"/>
    </source>
</evidence>
<evidence type="ECO:0000256" key="2">
    <source>
        <dbReference type="SAM" id="MobiDB-lite"/>
    </source>
</evidence>
<evidence type="ECO:0000313" key="4">
    <source>
        <dbReference type="EMBL" id="QHA24601.1"/>
    </source>
</evidence>
<keyword evidence="1" id="KW-0479">Metal-binding</keyword>
<dbReference type="SMART" id="SM00355">
    <property type="entry name" value="ZnF_C2H2"/>
    <property type="match status" value="2"/>
</dbReference>
<feature type="compositionally biased region" description="Gly residues" evidence="2">
    <location>
        <begin position="212"/>
        <end position="225"/>
    </location>
</feature>
<protein>
    <submittedName>
        <fullName evidence="4">Zinc finger protein 228</fullName>
    </submittedName>
</protein>
<dbReference type="AlphaFoldDB" id="A0A6B9KJT5"/>
<feature type="compositionally biased region" description="Polar residues" evidence="2">
    <location>
        <begin position="179"/>
        <end position="201"/>
    </location>
</feature>
<dbReference type="EMBL" id="MK994971">
    <property type="protein sequence ID" value="QHA24601.1"/>
    <property type="molecule type" value="mRNA"/>
</dbReference>
<feature type="region of interest" description="Disordered" evidence="2">
    <location>
        <begin position="1"/>
        <end position="237"/>
    </location>
</feature>
<keyword evidence="1" id="KW-0862">Zinc</keyword>
<proteinExistence type="evidence at transcript level"/>
<keyword evidence="1" id="KW-0863">Zinc-finger</keyword>
<dbReference type="InterPro" id="IPR013087">
    <property type="entry name" value="Znf_C2H2_type"/>
</dbReference>
<reference evidence="4" key="1">
    <citation type="submission" date="2019-05" db="EMBL/GenBank/DDBJ databases">
        <title>Expression and analysis of primary metabolism gene in Lenzites gibbosa treated with wood chip.</title>
        <authorList>
            <person name="Chi Y."/>
            <person name="Zhang J."/>
            <person name="Li S."/>
        </authorList>
    </citation>
    <scope>NUCLEOTIDE SEQUENCE</scope>
</reference>
<name>A0A6B9KJT5_9APHY</name>
<dbReference type="GO" id="GO:0008270">
    <property type="term" value="F:zinc ion binding"/>
    <property type="evidence" value="ECO:0007669"/>
    <property type="project" value="UniProtKB-KW"/>
</dbReference>
<feature type="domain" description="C2H2-type" evidence="3">
    <location>
        <begin position="273"/>
        <end position="300"/>
    </location>
</feature>